<keyword evidence="8 13" id="KW-0479">Metal-binding</keyword>
<comment type="catalytic activity">
    <reaction evidence="2 13">
        <text>beta-D-fructose 1-phosphate + H2O = D-fructose + phosphate</text>
        <dbReference type="Rhea" id="RHEA:35603"/>
        <dbReference type="ChEBI" id="CHEBI:15377"/>
        <dbReference type="ChEBI" id="CHEBI:37721"/>
        <dbReference type="ChEBI" id="CHEBI:43474"/>
        <dbReference type="ChEBI" id="CHEBI:138881"/>
    </reaction>
</comment>
<evidence type="ECO:0000256" key="6">
    <source>
        <dbReference type="ARBA" id="ARBA00022679"/>
    </source>
</evidence>
<accession>A0AAD1RT59</accession>
<comment type="domain">
    <text evidence="13">Subfamily III proteins have a conserved RTxK motif about 40-50 residues from the C-terminus; the threonine may be replaced by serine or cysteine.</text>
</comment>
<dbReference type="AlphaFoldDB" id="A0AAD1RT59"/>
<dbReference type="EC" id="2.1.1.-" evidence="13"/>
<keyword evidence="17" id="KW-1185">Reference proteome</keyword>
<evidence type="ECO:0000256" key="14">
    <source>
        <dbReference type="SAM" id="Phobius"/>
    </source>
</evidence>
<keyword evidence="7" id="KW-0949">S-adenosyl-L-methionine</keyword>
<feature type="domain" description="Damage-control phosphatase ARMT1-like metal-binding" evidence="15">
    <location>
        <begin position="46"/>
        <end position="439"/>
    </location>
</feature>
<sequence length="461" mass="53349">MIRSTVPKIRKKFKITELYFYLCINLSSAHSYCLIFVLYRSFAYFTVKDRLPQILTKVIDTVHRYKHKFLEEYGEEGIDGEKRALAYFSKLRNEMQTDKPIIPIIDDLPDTHIWNEYLQYQKSLLGDGEQPSWFRSPWLYVECYLYRRIHEGMTLSPPISTYDVFMEAKNDGYLQSENAVIALCTHLQEFKTNIADTSEAGCKEAFSKLLQVSLWGNKCDLSISGGQDNSQKFSILNSLESFKSNILVDNTESVWQILSQKKNSSRRVDIVLDNAGFELITDFVLADILLSLKLATEVHFHAKCIPWYVSDTTKRDIDWTIKQLLSTNNRWMSKCGEIWKENLKKGRWVYHEHLFWTLPHEFCSMAQTAPDLYSELQKSDLVLFKGDLNYRKLTGDRKWDFTVPFTQALTTFHPAPLCSVRTLKSDVQVGLKPGAGEQLAVSETDWMISGKYGIIQFDASV</sequence>
<dbReference type="GO" id="GO:0006974">
    <property type="term" value="P:DNA damage response"/>
    <property type="evidence" value="ECO:0007669"/>
    <property type="project" value="TreeGrafter"/>
</dbReference>
<keyword evidence="5 13" id="KW-0489">Methyltransferase</keyword>
<evidence type="ECO:0000256" key="9">
    <source>
        <dbReference type="ARBA" id="ARBA00022801"/>
    </source>
</evidence>
<dbReference type="GO" id="GO:0005634">
    <property type="term" value="C:nucleus"/>
    <property type="evidence" value="ECO:0007669"/>
    <property type="project" value="TreeGrafter"/>
</dbReference>
<dbReference type="SUPFAM" id="SSF111321">
    <property type="entry name" value="AF1104-like"/>
    <property type="match status" value="1"/>
</dbReference>
<evidence type="ECO:0000256" key="10">
    <source>
        <dbReference type="ARBA" id="ARBA00023211"/>
    </source>
</evidence>
<evidence type="ECO:0000313" key="16">
    <source>
        <dbReference type="EMBL" id="CAH2276201.1"/>
    </source>
</evidence>
<keyword evidence="14" id="KW-0812">Transmembrane</keyword>
<dbReference type="EC" id="3.1.3.-" evidence="13"/>
<evidence type="ECO:0000256" key="7">
    <source>
        <dbReference type="ARBA" id="ARBA00022691"/>
    </source>
</evidence>
<evidence type="ECO:0000256" key="1">
    <source>
        <dbReference type="ARBA" id="ARBA00000807"/>
    </source>
</evidence>
<dbReference type="EMBL" id="OW240914">
    <property type="protein sequence ID" value="CAH2276201.1"/>
    <property type="molecule type" value="Genomic_DNA"/>
</dbReference>
<keyword evidence="10 13" id="KW-0464">Manganese</keyword>
<keyword evidence="9 13" id="KW-0378">Hydrolase</keyword>
<feature type="transmembrane region" description="Helical" evidence="14">
    <location>
        <begin position="18"/>
        <end position="39"/>
    </location>
</feature>
<proteinExistence type="inferred from homology"/>
<comment type="function">
    <text evidence="11 13">Metal-dependent phosphatase that shows phosphatase activity against several substrates, including fructose-1-phosphate and fructose-6-phosphate. Its preference for fructose-1-phosphate, a strong glycating agent that causes DNA damage rather than a canonical yeast metabolite, suggests a damage-control function in hexose phosphate metabolism. Has also been shown to have O-methyltransferase activity that methylates glutamate residues of target proteins to form gamma-glutamyl methyl ester residues. Possibly methylates PCNA, suggesting it is involved in the DNA damage response.</text>
</comment>
<keyword evidence="4" id="KW-0533">Nickel</keyword>
<evidence type="ECO:0000313" key="17">
    <source>
        <dbReference type="Proteomes" id="UP001295444"/>
    </source>
</evidence>
<evidence type="ECO:0000256" key="4">
    <source>
        <dbReference type="ARBA" id="ARBA00022596"/>
    </source>
</evidence>
<comment type="similarity">
    <text evidence="3 13">Belongs to the damage-control phosphatase family. Sugar phosphate phosphatase III subfamily.</text>
</comment>
<dbReference type="PANTHER" id="PTHR12260">
    <property type="entry name" value="DAMAGE-CONTROL PHOSPHATASE ARMT1"/>
    <property type="match status" value="1"/>
</dbReference>
<keyword evidence="14" id="KW-1133">Transmembrane helix</keyword>
<protein>
    <recommendedName>
        <fullName evidence="13">Sugar phosphate phosphatase</fullName>
        <ecNumber evidence="13">2.1.1.-</ecNumber>
        <ecNumber evidence="13">3.1.3.-</ecNumber>
    </recommendedName>
</protein>
<comment type="cofactor">
    <cofactor evidence="13">
        <name>Mn(2+)</name>
        <dbReference type="ChEBI" id="CHEBI:29035"/>
    </cofactor>
    <cofactor evidence="13">
        <name>Ni(2+)</name>
        <dbReference type="ChEBI" id="CHEBI:49786"/>
    </cofactor>
</comment>
<dbReference type="GO" id="GO:0051998">
    <property type="term" value="F:protein carboxyl O-methyltransferase activity"/>
    <property type="evidence" value="ECO:0007669"/>
    <property type="project" value="UniProtKB-UniRule"/>
</dbReference>
<evidence type="ECO:0000256" key="2">
    <source>
        <dbReference type="ARBA" id="ARBA00001326"/>
    </source>
</evidence>
<dbReference type="FunFam" id="1.20.930.60:FF:000001">
    <property type="entry name" value="protein-glutamate O-methyltransferase isoform X1"/>
    <property type="match status" value="1"/>
</dbReference>
<dbReference type="GO" id="GO:0046872">
    <property type="term" value="F:metal ion binding"/>
    <property type="evidence" value="ECO:0007669"/>
    <property type="project" value="UniProtKB-UniRule"/>
</dbReference>
<gene>
    <name evidence="16" type="ORF">PECUL_23A050336</name>
</gene>
<organism evidence="16 17">
    <name type="scientific">Pelobates cultripes</name>
    <name type="common">Western spadefoot toad</name>
    <dbReference type="NCBI Taxonomy" id="61616"/>
    <lineage>
        <taxon>Eukaryota</taxon>
        <taxon>Metazoa</taxon>
        <taxon>Chordata</taxon>
        <taxon>Craniata</taxon>
        <taxon>Vertebrata</taxon>
        <taxon>Euteleostomi</taxon>
        <taxon>Amphibia</taxon>
        <taxon>Batrachia</taxon>
        <taxon>Anura</taxon>
        <taxon>Pelobatoidea</taxon>
        <taxon>Pelobatidae</taxon>
        <taxon>Pelobates</taxon>
    </lineage>
</organism>
<evidence type="ECO:0000256" key="5">
    <source>
        <dbReference type="ARBA" id="ARBA00022603"/>
    </source>
</evidence>
<dbReference type="Gene3D" id="3.40.50.10880">
    <property type="entry name" value="Uncharacterised protein PF01937, DUF89, domain 3"/>
    <property type="match status" value="1"/>
</dbReference>
<evidence type="ECO:0000256" key="3">
    <source>
        <dbReference type="ARBA" id="ARBA00009519"/>
    </source>
</evidence>
<dbReference type="Pfam" id="PF01937">
    <property type="entry name" value="ARMT1-like_dom"/>
    <property type="match status" value="1"/>
</dbReference>
<evidence type="ECO:0000259" key="15">
    <source>
        <dbReference type="Pfam" id="PF01937"/>
    </source>
</evidence>
<dbReference type="PANTHER" id="PTHR12260:SF6">
    <property type="entry name" value="DAMAGE-CONTROL PHOSPHATASE ARMT1"/>
    <property type="match status" value="1"/>
</dbReference>
<keyword evidence="6" id="KW-0808">Transferase</keyword>
<dbReference type="Proteomes" id="UP001295444">
    <property type="component" value="Chromosome 03"/>
</dbReference>
<evidence type="ECO:0000256" key="11">
    <source>
        <dbReference type="ARBA" id="ARBA00045980"/>
    </source>
</evidence>
<dbReference type="GO" id="GO:0032259">
    <property type="term" value="P:methylation"/>
    <property type="evidence" value="ECO:0007669"/>
    <property type="project" value="UniProtKB-KW"/>
</dbReference>
<dbReference type="InterPro" id="IPR036075">
    <property type="entry name" value="ARMT-1-like_metal-bd_sf"/>
</dbReference>
<name>A0AAD1RT59_PELCU</name>
<dbReference type="InterPro" id="IPR002791">
    <property type="entry name" value="ARMT1-like_metal-bd"/>
</dbReference>
<evidence type="ECO:0000256" key="13">
    <source>
        <dbReference type="RuleBase" id="RU367030"/>
    </source>
</evidence>
<comment type="catalytic activity">
    <reaction evidence="1 13">
        <text>L-glutamyl-[protein] + S-adenosyl-L-methionine = [protein]-L-glutamate 5-O-methyl ester + S-adenosyl-L-homocysteine</text>
        <dbReference type="Rhea" id="RHEA:24452"/>
        <dbReference type="Rhea" id="RHEA-COMP:10208"/>
        <dbReference type="Rhea" id="RHEA-COMP:10311"/>
        <dbReference type="ChEBI" id="CHEBI:29973"/>
        <dbReference type="ChEBI" id="CHEBI:57856"/>
        <dbReference type="ChEBI" id="CHEBI:59789"/>
        <dbReference type="ChEBI" id="CHEBI:82795"/>
    </reaction>
</comment>
<keyword evidence="14" id="KW-0472">Membrane</keyword>
<dbReference type="GO" id="GO:0016791">
    <property type="term" value="F:phosphatase activity"/>
    <property type="evidence" value="ECO:0007669"/>
    <property type="project" value="TreeGrafter"/>
</dbReference>
<dbReference type="Gene3D" id="1.20.930.60">
    <property type="match status" value="1"/>
</dbReference>
<evidence type="ECO:0000256" key="8">
    <source>
        <dbReference type="ARBA" id="ARBA00022723"/>
    </source>
</evidence>
<dbReference type="FunFam" id="3.40.50.10880:FF:000002">
    <property type="entry name" value="Acidic residue methyltransferase 1"/>
    <property type="match status" value="1"/>
</dbReference>
<dbReference type="InterPro" id="IPR039763">
    <property type="entry name" value="ARMT1"/>
</dbReference>
<evidence type="ECO:0000256" key="12">
    <source>
        <dbReference type="ARBA" id="ARBA00048809"/>
    </source>
</evidence>
<reference evidence="16" key="1">
    <citation type="submission" date="2022-03" db="EMBL/GenBank/DDBJ databases">
        <authorList>
            <person name="Alioto T."/>
            <person name="Alioto T."/>
            <person name="Gomez Garrido J."/>
        </authorList>
    </citation>
    <scope>NUCLEOTIDE SEQUENCE</scope>
</reference>
<comment type="catalytic activity">
    <reaction evidence="12 13">
        <text>beta-D-fructose 6-phosphate = dihydroxyacetone + D-glyceraldehyde 3-phosphate</text>
        <dbReference type="Rhea" id="RHEA:28002"/>
        <dbReference type="ChEBI" id="CHEBI:16016"/>
        <dbReference type="ChEBI" id="CHEBI:57634"/>
        <dbReference type="ChEBI" id="CHEBI:59776"/>
    </reaction>
</comment>